<feature type="transmembrane region" description="Helical" evidence="11">
    <location>
        <begin position="219"/>
        <end position="240"/>
    </location>
</feature>
<dbReference type="InterPro" id="IPR050388">
    <property type="entry name" value="ABC_Ni/Peptide_Import"/>
</dbReference>
<dbReference type="GO" id="GO:0016887">
    <property type="term" value="F:ATP hydrolysis activity"/>
    <property type="evidence" value="ECO:0007669"/>
    <property type="project" value="InterPro"/>
</dbReference>
<dbReference type="Gene3D" id="3.40.50.300">
    <property type="entry name" value="P-loop containing nucleotide triphosphate hydrolases"/>
    <property type="match status" value="1"/>
</dbReference>
<dbReference type="RefSeq" id="WP_012932502.1">
    <property type="nucleotide sequence ID" value="NC_013739.1"/>
</dbReference>
<dbReference type="Gene3D" id="1.10.3720.10">
    <property type="entry name" value="MetI-like"/>
    <property type="match status" value="1"/>
</dbReference>
<keyword evidence="15" id="KW-1185">Reference proteome</keyword>
<keyword evidence="8" id="KW-0067">ATP-binding</keyword>
<comment type="similarity">
    <text evidence="3">Belongs to the ABC transporter superfamily.</text>
</comment>
<dbReference type="Pfam" id="PF08352">
    <property type="entry name" value="oligo_HPY"/>
    <property type="match status" value="1"/>
</dbReference>
<dbReference type="PANTHER" id="PTHR43297:SF2">
    <property type="entry name" value="DIPEPTIDE TRANSPORT ATP-BINDING PROTEIN DPPD"/>
    <property type="match status" value="1"/>
</dbReference>
<evidence type="ECO:0000256" key="5">
    <source>
        <dbReference type="ARBA" id="ARBA00022475"/>
    </source>
</evidence>
<comment type="similarity">
    <text evidence="11">Belongs to the binding-protein-dependent transport system permease family.</text>
</comment>
<dbReference type="Pfam" id="PF00005">
    <property type="entry name" value="ABC_tran"/>
    <property type="match status" value="1"/>
</dbReference>
<dbReference type="FunFam" id="3.40.50.300:FF:000016">
    <property type="entry name" value="Oligopeptide ABC transporter ATP-binding component"/>
    <property type="match status" value="1"/>
</dbReference>
<dbReference type="CDD" id="cd06261">
    <property type="entry name" value="TM_PBP2"/>
    <property type="match status" value="1"/>
</dbReference>
<dbReference type="Pfam" id="PF00528">
    <property type="entry name" value="BPD_transp_1"/>
    <property type="match status" value="1"/>
</dbReference>
<feature type="transmembrane region" description="Helical" evidence="11">
    <location>
        <begin position="35"/>
        <end position="57"/>
    </location>
</feature>
<protein>
    <submittedName>
        <fullName evidence="14">Oligopeptide/dipeptide ABC transporter, ATPase subunit</fullName>
    </submittedName>
</protein>
<evidence type="ECO:0000313" key="14">
    <source>
        <dbReference type="EMBL" id="ADB49449.1"/>
    </source>
</evidence>
<dbReference type="Pfam" id="PF12911">
    <property type="entry name" value="OppC_N"/>
    <property type="match status" value="1"/>
</dbReference>
<dbReference type="NCBIfam" id="TIGR01727">
    <property type="entry name" value="oligo_HPY"/>
    <property type="match status" value="1"/>
</dbReference>
<reference evidence="15" key="2">
    <citation type="submission" date="2010-01" db="EMBL/GenBank/DDBJ databases">
        <title>The complete genome of Conexibacter woesei DSM 14684.</title>
        <authorList>
            <consortium name="US DOE Joint Genome Institute (JGI-PGF)"/>
            <person name="Lucas S."/>
            <person name="Copeland A."/>
            <person name="Lapidus A."/>
            <person name="Glavina del Rio T."/>
            <person name="Dalin E."/>
            <person name="Tice H."/>
            <person name="Bruce D."/>
            <person name="Goodwin L."/>
            <person name="Pitluck S."/>
            <person name="Kyrpides N."/>
            <person name="Mavromatis K."/>
            <person name="Ivanova N."/>
            <person name="Mikhailova N."/>
            <person name="Chertkov O."/>
            <person name="Brettin T."/>
            <person name="Detter J.C."/>
            <person name="Han C."/>
            <person name="Larimer F."/>
            <person name="Land M."/>
            <person name="Hauser L."/>
            <person name="Markowitz V."/>
            <person name="Cheng J.-F."/>
            <person name="Hugenholtz P."/>
            <person name="Woyke T."/>
            <person name="Wu D."/>
            <person name="Pukall R."/>
            <person name="Steenblock K."/>
            <person name="Schneider S."/>
            <person name="Klenk H.-P."/>
            <person name="Eisen J.A."/>
        </authorList>
    </citation>
    <scope>NUCLEOTIDE SEQUENCE [LARGE SCALE GENOMIC DNA]</scope>
    <source>
        <strain evidence="15">DSM 14684 / CIP 108061 / JCM 11494 / NBRC 100937 / ID131577</strain>
    </source>
</reference>
<evidence type="ECO:0000256" key="4">
    <source>
        <dbReference type="ARBA" id="ARBA00022448"/>
    </source>
</evidence>
<keyword evidence="7" id="KW-0547">Nucleotide-binding</keyword>
<evidence type="ECO:0000256" key="8">
    <source>
        <dbReference type="ARBA" id="ARBA00022840"/>
    </source>
</evidence>
<dbReference type="HOGENOM" id="CLU_000604_70_3_11"/>
<keyword evidence="6 11" id="KW-0812">Transmembrane</keyword>
<dbReference type="CDD" id="cd03257">
    <property type="entry name" value="ABC_NikE_OppD_transporters"/>
    <property type="match status" value="1"/>
</dbReference>
<keyword evidence="10 11" id="KW-0472">Membrane</keyword>
<evidence type="ECO:0000259" key="13">
    <source>
        <dbReference type="PROSITE" id="PS50928"/>
    </source>
</evidence>
<keyword evidence="5" id="KW-1003">Cell membrane</keyword>
<evidence type="ECO:0000256" key="6">
    <source>
        <dbReference type="ARBA" id="ARBA00022692"/>
    </source>
</evidence>
<evidence type="ECO:0000256" key="3">
    <source>
        <dbReference type="ARBA" id="ARBA00005417"/>
    </source>
</evidence>
<evidence type="ECO:0000256" key="11">
    <source>
        <dbReference type="RuleBase" id="RU363032"/>
    </source>
</evidence>
<gene>
    <name evidence="14" type="ordered locus">Cwoe_1016</name>
</gene>
<dbReference type="EMBL" id="CP001854">
    <property type="protein sequence ID" value="ADB49449.1"/>
    <property type="molecule type" value="Genomic_DNA"/>
</dbReference>
<dbReference type="AlphaFoldDB" id="D3FCH6"/>
<dbReference type="Proteomes" id="UP000008229">
    <property type="component" value="Chromosome"/>
</dbReference>
<dbReference type="InterPro" id="IPR027417">
    <property type="entry name" value="P-loop_NTPase"/>
</dbReference>
<dbReference type="GO" id="GO:0015833">
    <property type="term" value="P:peptide transport"/>
    <property type="evidence" value="ECO:0007669"/>
    <property type="project" value="InterPro"/>
</dbReference>
<evidence type="ECO:0000256" key="7">
    <source>
        <dbReference type="ARBA" id="ARBA00022741"/>
    </source>
</evidence>
<dbReference type="PANTHER" id="PTHR43297">
    <property type="entry name" value="OLIGOPEPTIDE TRANSPORT ATP-BINDING PROTEIN APPD"/>
    <property type="match status" value="1"/>
</dbReference>
<dbReference type="InterPro" id="IPR013563">
    <property type="entry name" value="Oligopep_ABC_C"/>
</dbReference>
<feature type="domain" description="ABC transporter" evidence="12">
    <location>
        <begin position="340"/>
        <end position="590"/>
    </location>
</feature>
<evidence type="ECO:0000313" key="15">
    <source>
        <dbReference type="Proteomes" id="UP000008229"/>
    </source>
</evidence>
<dbReference type="eggNOG" id="COG1173">
    <property type="taxonomic scope" value="Bacteria"/>
</dbReference>
<organism evidence="14 15">
    <name type="scientific">Conexibacter woesei (strain DSM 14684 / CCUG 47730 / CIP 108061 / JCM 11494 / NBRC 100937 / ID131577)</name>
    <dbReference type="NCBI Taxonomy" id="469383"/>
    <lineage>
        <taxon>Bacteria</taxon>
        <taxon>Bacillati</taxon>
        <taxon>Actinomycetota</taxon>
        <taxon>Thermoleophilia</taxon>
        <taxon>Solirubrobacterales</taxon>
        <taxon>Conexibacteraceae</taxon>
        <taxon>Conexibacter</taxon>
    </lineage>
</organism>
<feature type="transmembrane region" description="Helical" evidence="11">
    <location>
        <begin position="102"/>
        <end position="125"/>
    </location>
</feature>
<dbReference type="GO" id="GO:0005886">
    <property type="term" value="C:plasma membrane"/>
    <property type="evidence" value="ECO:0007669"/>
    <property type="project" value="UniProtKB-SubCell"/>
</dbReference>
<dbReference type="SUPFAM" id="SSF52540">
    <property type="entry name" value="P-loop containing nucleoside triphosphate hydrolases"/>
    <property type="match status" value="1"/>
</dbReference>
<dbReference type="SMART" id="SM00382">
    <property type="entry name" value="AAA"/>
    <property type="match status" value="1"/>
</dbReference>
<dbReference type="STRING" id="469383.Cwoe_1016"/>
<comment type="subcellular location">
    <subcellularLocation>
        <location evidence="11">Cell membrane</location>
        <topology evidence="11">Multi-pass membrane protein</topology>
    </subcellularLocation>
    <subcellularLocation>
        <location evidence="2">Cell membrane</location>
        <topology evidence="2">Peripheral membrane protein</topology>
    </subcellularLocation>
    <subcellularLocation>
        <location evidence="1">Membrane</location>
        <topology evidence="1">Multi-pass membrane protein</topology>
    </subcellularLocation>
</comment>
<dbReference type="GO" id="GO:0055085">
    <property type="term" value="P:transmembrane transport"/>
    <property type="evidence" value="ECO:0007669"/>
    <property type="project" value="InterPro"/>
</dbReference>
<feature type="domain" description="ABC transmembrane type-1" evidence="13">
    <location>
        <begin position="98"/>
        <end position="287"/>
    </location>
</feature>
<dbReference type="PROSITE" id="PS50893">
    <property type="entry name" value="ABC_TRANSPORTER_2"/>
    <property type="match status" value="1"/>
</dbReference>
<dbReference type="InterPro" id="IPR003593">
    <property type="entry name" value="AAA+_ATPase"/>
</dbReference>
<dbReference type="eggNOG" id="COG0444">
    <property type="taxonomic scope" value="Bacteria"/>
</dbReference>
<dbReference type="InterPro" id="IPR035906">
    <property type="entry name" value="MetI-like_sf"/>
</dbReference>
<reference evidence="14 15" key="1">
    <citation type="journal article" date="2010" name="Stand. Genomic Sci.">
        <title>Complete genome sequence of Conexibacter woesei type strain (ID131577).</title>
        <authorList>
            <person name="Pukall R."/>
            <person name="Lapidus A."/>
            <person name="Glavina Del Rio T."/>
            <person name="Copeland A."/>
            <person name="Tice H."/>
            <person name="Cheng J.-F."/>
            <person name="Lucas S."/>
            <person name="Chen F."/>
            <person name="Nolan M."/>
            <person name="Bruce D."/>
            <person name="Goodwin L."/>
            <person name="Pitluck S."/>
            <person name="Mavromatis K."/>
            <person name="Ivanova N."/>
            <person name="Ovchinnikova G."/>
            <person name="Pati A."/>
            <person name="Chen A."/>
            <person name="Palaniappan K."/>
            <person name="Land M."/>
            <person name="Hauser L."/>
            <person name="Chang Y.-J."/>
            <person name="Jeffries C.D."/>
            <person name="Chain P."/>
            <person name="Meincke L."/>
            <person name="Sims D."/>
            <person name="Brettin T."/>
            <person name="Detter J.C."/>
            <person name="Rohde M."/>
            <person name="Goeker M."/>
            <person name="Bristow J."/>
            <person name="Eisen J.A."/>
            <person name="Markowitz V."/>
            <person name="Kyrpides N.C."/>
            <person name="Klenk H.-P."/>
            <person name="Hugenholtz P."/>
        </authorList>
    </citation>
    <scope>NUCLEOTIDE SEQUENCE [LARGE SCALE GENOMIC DNA]</scope>
    <source>
        <strain evidence="15">DSM 14684 / CIP 108061 / JCM 11494 / NBRC 100937 / ID131577</strain>
    </source>
</reference>
<dbReference type="InterPro" id="IPR017871">
    <property type="entry name" value="ABC_transporter-like_CS"/>
</dbReference>
<proteinExistence type="inferred from homology"/>
<evidence type="ECO:0000259" key="12">
    <source>
        <dbReference type="PROSITE" id="PS50893"/>
    </source>
</evidence>
<evidence type="ECO:0000256" key="9">
    <source>
        <dbReference type="ARBA" id="ARBA00022989"/>
    </source>
</evidence>
<dbReference type="InterPro" id="IPR003439">
    <property type="entry name" value="ABC_transporter-like_ATP-bd"/>
</dbReference>
<keyword evidence="9 11" id="KW-1133">Transmembrane helix</keyword>
<evidence type="ECO:0000256" key="1">
    <source>
        <dbReference type="ARBA" id="ARBA00004141"/>
    </source>
</evidence>
<dbReference type="SUPFAM" id="SSF161098">
    <property type="entry name" value="MetI-like"/>
    <property type="match status" value="1"/>
</dbReference>
<evidence type="ECO:0000256" key="10">
    <source>
        <dbReference type="ARBA" id="ARBA00023136"/>
    </source>
</evidence>
<dbReference type="OrthoDB" id="3327300at2"/>
<sequence length="662" mass="70342">MSTTADSLAAATELAAAPRPNEAPRLWRRLVRRPVAVLCLLFLAALVVVAIVAPILLPDVSTQKAGDLNALRQGPSAEHLLGTDSLGRDELERLLVGTRVTLLAAVEALVVACGLAIPIGILAGYRGGRIDRAVGWFVDLGLALPVLIIVIVVVSVFQGSTLAAMIAFGVLGAPGQIRVIRSAVLPVREELYVAAARVTGLSRIYIMRHHILPRISGPILVQASLFAGAVVLAQAGLAFLNLLGDPPAPSWGQMMNDGTENIVQQPWLIWPPGIAMMLTVMAFGFLGDTFQEALSENWRAPVRRKRGRRMLDGLRGHGLVRLQPVPAAGATGGERADALLVVDDLTVELPSAGGPIPVVQGASFEIGEGETVGIVGESGCGKTMTAMSILGLVPGNGTISRGEIVFDGRDLAALGEDGLRKVRGKEIGLISQEPMVSFNPTFRVGWQLAHLIRIHHGVSRKESLDRAVELLGRVRLNDPADVARRYPHELSGGMAQRVSIAAALAGDPKLLIADEPTTALDVTVQAEILELLRDLQRERGLAILLVTHDWGVIADLCERVVVMYAGQAVERAATDDLFDRPLHPYTAALLAANPTGSDAGHELPAIAGSVPKPGAWPAGCHFHLRCGYATSECRTGAVPLARPGQGRETRCIHYRALADEDH</sequence>
<dbReference type="InterPro" id="IPR000515">
    <property type="entry name" value="MetI-like"/>
</dbReference>
<accession>D3FCH6</accession>
<dbReference type="PROSITE" id="PS00211">
    <property type="entry name" value="ABC_TRANSPORTER_1"/>
    <property type="match status" value="1"/>
</dbReference>
<name>D3FCH6_CONWI</name>
<dbReference type="PROSITE" id="PS50928">
    <property type="entry name" value="ABC_TM1"/>
    <property type="match status" value="1"/>
</dbReference>
<dbReference type="KEGG" id="cwo:Cwoe_1016"/>
<dbReference type="InterPro" id="IPR025966">
    <property type="entry name" value="OppC_N"/>
</dbReference>
<evidence type="ECO:0000256" key="2">
    <source>
        <dbReference type="ARBA" id="ARBA00004202"/>
    </source>
</evidence>
<dbReference type="GO" id="GO:0005524">
    <property type="term" value="F:ATP binding"/>
    <property type="evidence" value="ECO:0007669"/>
    <property type="project" value="UniProtKB-KW"/>
</dbReference>
<keyword evidence="4 11" id="KW-0813">Transport</keyword>